<keyword evidence="2" id="KW-1185">Reference proteome</keyword>
<evidence type="ECO:0000313" key="2">
    <source>
        <dbReference type="Proteomes" id="UP001642260"/>
    </source>
</evidence>
<name>A0ABC8JLR2_ERUVS</name>
<dbReference type="AlphaFoldDB" id="A0ABC8JLR2"/>
<accession>A0ABC8JLR2</accession>
<dbReference type="Proteomes" id="UP001642260">
    <property type="component" value="Unassembled WGS sequence"/>
</dbReference>
<reference evidence="1 2" key="1">
    <citation type="submission" date="2022-03" db="EMBL/GenBank/DDBJ databases">
        <authorList>
            <person name="Macdonald S."/>
            <person name="Ahmed S."/>
            <person name="Newling K."/>
        </authorList>
    </citation>
    <scope>NUCLEOTIDE SEQUENCE [LARGE SCALE GENOMIC DNA]</scope>
</reference>
<gene>
    <name evidence="1" type="ORF">ERUC_LOCUS10680</name>
</gene>
<comment type="caution">
    <text evidence="1">The sequence shown here is derived from an EMBL/GenBank/DDBJ whole genome shotgun (WGS) entry which is preliminary data.</text>
</comment>
<protein>
    <recommendedName>
        <fullName evidence="3">Pentatricopeptide repeat-containing protein</fullName>
    </recommendedName>
</protein>
<organism evidence="1 2">
    <name type="scientific">Eruca vesicaria subsp. sativa</name>
    <name type="common">Garden rocket</name>
    <name type="synonym">Eruca sativa</name>
    <dbReference type="NCBI Taxonomy" id="29727"/>
    <lineage>
        <taxon>Eukaryota</taxon>
        <taxon>Viridiplantae</taxon>
        <taxon>Streptophyta</taxon>
        <taxon>Embryophyta</taxon>
        <taxon>Tracheophyta</taxon>
        <taxon>Spermatophyta</taxon>
        <taxon>Magnoliopsida</taxon>
        <taxon>eudicotyledons</taxon>
        <taxon>Gunneridae</taxon>
        <taxon>Pentapetalae</taxon>
        <taxon>rosids</taxon>
        <taxon>malvids</taxon>
        <taxon>Brassicales</taxon>
        <taxon>Brassicaceae</taxon>
        <taxon>Brassiceae</taxon>
        <taxon>Eruca</taxon>
    </lineage>
</organism>
<dbReference type="EMBL" id="CAKOAT010105154">
    <property type="protein sequence ID" value="CAH8326515.1"/>
    <property type="molecule type" value="Genomic_DNA"/>
</dbReference>
<sequence length="124" mass="14027">MNLSPLLKLLHSGYVWDSEAVHGYACKIGLDGDEFVSGGLVKIYLKFGMVKEGRVFCLSLMLKAYLYMGFKEEEVEQVSIAFHRSGLYPNETTFRYSHAHLLRRCKPGPEGRGSCLLCELQFSL</sequence>
<evidence type="ECO:0008006" key="3">
    <source>
        <dbReference type="Google" id="ProtNLM"/>
    </source>
</evidence>
<evidence type="ECO:0000313" key="1">
    <source>
        <dbReference type="EMBL" id="CAH8326515.1"/>
    </source>
</evidence>
<proteinExistence type="predicted"/>